<reference evidence="7 8" key="1">
    <citation type="submission" date="2016-08" db="EMBL/GenBank/DDBJ databases">
        <authorList>
            <person name="Seilhamer J.J."/>
        </authorList>
    </citation>
    <scope>NUCLEOTIDE SEQUENCE [LARGE SCALE GENOMIC DNA]</scope>
    <source>
        <strain evidence="7 8">KCTC 42603</strain>
    </source>
</reference>
<dbReference type="OrthoDB" id="9786661at2"/>
<dbReference type="Proteomes" id="UP000175691">
    <property type="component" value="Unassembled WGS sequence"/>
</dbReference>
<evidence type="ECO:0000313" key="8">
    <source>
        <dbReference type="Proteomes" id="UP000175691"/>
    </source>
</evidence>
<sequence length="636" mass="69261">MLSNKVFRRIGFRFLIVLMGVPMQVNLAMSAEFSKSQIRQNIAQKLMLDMRYFCHDDNEKCREPMTVLPESLADLIEDTGLGGVILFSENLRYPNQIAALTNDMQKAALSSKAGQPLFIAIDQEGGRVFRTPRVFTTDFAGNMAIGATEAKHGTRFASESGQILAQELKALGINTNFAPNVDVNANLENPVINVRSFGQDPKLVAEMGEAQVRAMQGEGVLATLKHFPGHGDTHTDSHLALPVVDHTKAVIDAVDVYPFKQIIAKAKPAMVMTAHIQYPQLDDSTLLDRDGNPQIKPATLSHKILTGILRDELNFDGIIVSDAMNMAGIAKFFDQTDAVAASFAAGTDVVVMPLPMHNKQDIKRFNKLLDALVKKVQKGELDAKQIARSAERIRATKQRFGLAKWPAPSPEQLAANLSANKQKAQKLADAAVAALSGMAKDYVIPASDKVLVLMPEMNVCSALEYHITLYRPKQQIMCMSLQQINAASLKSALQQVDSVVVGSMTPTPSLVELGGMEDMAANQQQLMGFDEAQAMLPGLFDQVQASGKRSILVYLRMPYDKARLDTRAGAVLATYNANVYALSEDEDARFTGGTMDSLARVLIGLLTPSGGLPVSLTNSVHTEAAPHPARFEWAND</sequence>
<dbReference type="Gene3D" id="3.20.20.300">
    <property type="entry name" value="Glycoside hydrolase, family 3, N-terminal domain"/>
    <property type="match status" value="1"/>
</dbReference>
<feature type="domain" description="Glycoside hydrolase family 3 N-terminal" evidence="6">
    <location>
        <begin position="70"/>
        <end position="393"/>
    </location>
</feature>
<accession>A0A1E7ZG75</accession>
<proteinExistence type="inferred from homology"/>
<evidence type="ECO:0000313" key="7">
    <source>
        <dbReference type="EMBL" id="OFC72507.1"/>
    </source>
</evidence>
<dbReference type="GO" id="GO:0005975">
    <property type="term" value="P:carbohydrate metabolic process"/>
    <property type="evidence" value="ECO:0007669"/>
    <property type="project" value="InterPro"/>
</dbReference>
<dbReference type="InterPro" id="IPR036881">
    <property type="entry name" value="Glyco_hydro_3_C_sf"/>
</dbReference>
<keyword evidence="8" id="KW-1185">Reference proteome</keyword>
<gene>
    <name evidence="7" type="ORF">BFC18_02825</name>
</gene>
<dbReference type="InterPro" id="IPR036962">
    <property type="entry name" value="Glyco_hydro_3_N_sf"/>
</dbReference>
<dbReference type="Pfam" id="PF00933">
    <property type="entry name" value="Glyco_hydro_3"/>
    <property type="match status" value="1"/>
</dbReference>
<dbReference type="EC" id="3.2.1.52" evidence="3"/>
<dbReference type="PROSITE" id="PS00775">
    <property type="entry name" value="GLYCOSYL_HYDROL_F3"/>
    <property type="match status" value="1"/>
</dbReference>
<comment type="caution">
    <text evidence="7">The sequence shown here is derived from an EMBL/GenBank/DDBJ whole genome shotgun (WGS) entry which is preliminary data.</text>
</comment>
<dbReference type="InterPro" id="IPR019800">
    <property type="entry name" value="Glyco_hydro_3_AS"/>
</dbReference>
<keyword evidence="5" id="KW-0326">Glycosidase</keyword>
<evidence type="ECO:0000259" key="6">
    <source>
        <dbReference type="Pfam" id="PF00933"/>
    </source>
</evidence>
<organism evidence="7 8">
    <name type="scientific">Alteromonas confluentis</name>
    <dbReference type="NCBI Taxonomy" id="1656094"/>
    <lineage>
        <taxon>Bacteria</taxon>
        <taxon>Pseudomonadati</taxon>
        <taxon>Pseudomonadota</taxon>
        <taxon>Gammaproteobacteria</taxon>
        <taxon>Alteromonadales</taxon>
        <taxon>Alteromonadaceae</taxon>
        <taxon>Alteromonas/Salinimonas group</taxon>
        <taxon>Alteromonas</taxon>
    </lineage>
</organism>
<dbReference type="AlphaFoldDB" id="A0A1E7ZG75"/>
<dbReference type="InterPro" id="IPR017853">
    <property type="entry name" value="GH"/>
</dbReference>
<evidence type="ECO:0000256" key="5">
    <source>
        <dbReference type="ARBA" id="ARBA00023295"/>
    </source>
</evidence>
<dbReference type="PANTHER" id="PTHR30480">
    <property type="entry name" value="BETA-HEXOSAMINIDASE-RELATED"/>
    <property type="match status" value="1"/>
</dbReference>
<dbReference type="EMBL" id="MDHN01000004">
    <property type="protein sequence ID" value="OFC72507.1"/>
    <property type="molecule type" value="Genomic_DNA"/>
</dbReference>
<dbReference type="Gene3D" id="3.40.50.1700">
    <property type="entry name" value="Glycoside hydrolase family 3 C-terminal domain"/>
    <property type="match status" value="1"/>
</dbReference>
<dbReference type="NCBIfam" id="NF003740">
    <property type="entry name" value="PRK05337.1"/>
    <property type="match status" value="1"/>
</dbReference>
<dbReference type="InterPro" id="IPR001764">
    <property type="entry name" value="Glyco_hydro_3_N"/>
</dbReference>
<dbReference type="GO" id="GO:0009254">
    <property type="term" value="P:peptidoglycan turnover"/>
    <property type="evidence" value="ECO:0007669"/>
    <property type="project" value="TreeGrafter"/>
</dbReference>
<evidence type="ECO:0000256" key="4">
    <source>
        <dbReference type="ARBA" id="ARBA00022801"/>
    </source>
</evidence>
<dbReference type="SUPFAM" id="SSF51445">
    <property type="entry name" value="(Trans)glycosidases"/>
    <property type="match status" value="1"/>
</dbReference>
<comment type="similarity">
    <text evidence="2">Belongs to the glycosyl hydrolase 3 family.</text>
</comment>
<evidence type="ECO:0000256" key="3">
    <source>
        <dbReference type="ARBA" id="ARBA00012663"/>
    </source>
</evidence>
<dbReference type="RefSeq" id="WP_070123421.1">
    <property type="nucleotide sequence ID" value="NZ_MDHN01000004.1"/>
</dbReference>
<dbReference type="InterPro" id="IPR050226">
    <property type="entry name" value="NagZ_Beta-hexosaminidase"/>
</dbReference>
<dbReference type="GO" id="GO:0004563">
    <property type="term" value="F:beta-N-acetylhexosaminidase activity"/>
    <property type="evidence" value="ECO:0007669"/>
    <property type="project" value="UniProtKB-EC"/>
</dbReference>
<dbReference type="STRING" id="1656094.BFC18_02825"/>
<evidence type="ECO:0000256" key="1">
    <source>
        <dbReference type="ARBA" id="ARBA00001231"/>
    </source>
</evidence>
<keyword evidence="4" id="KW-0378">Hydrolase</keyword>
<name>A0A1E7ZG75_9ALTE</name>
<dbReference type="PANTHER" id="PTHR30480:SF13">
    <property type="entry name" value="BETA-HEXOSAMINIDASE"/>
    <property type="match status" value="1"/>
</dbReference>
<evidence type="ECO:0000256" key="2">
    <source>
        <dbReference type="ARBA" id="ARBA00005336"/>
    </source>
</evidence>
<protein>
    <recommendedName>
        <fullName evidence="3">beta-N-acetylhexosaminidase</fullName>
        <ecNumber evidence="3">3.2.1.52</ecNumber>
    </recommendedName>
</protein>
<comment type="catalytic activity">
    <reaction evidence="1">
        <text>Hydrolysis of terminal non-reducing N-acetyl-D-hexosamine residues in N-acetyl-beta-D-hexosaminides.</text>
        <dbReference type="EC" id="3.2.1.52"/>
    </reaction>
</comment>